<protein>
    <recommendedName>
        <fullName evidence="2">RING-type domain-containing protein</fullName>
    </recommendedName>
</protein>
<dbReference type="InterPro" id="IPR033276">
    <property type="entry name" value="BB"/>
</dbReference>
<dbReference type="PANTHER" id="PTHR46400:SF10">
    <property type="entry name" value="ZINC FINGER, RING_FYVE_PHD-TYPE-RELATED"/>
    <property type="match status" value="1"/>
</dbReference>
<dbReference type="PROSITE" id="PS50089">
    <property type="entry name" value="ZF_RING_2"/>
    <property type="match status" value="1"/>
</dbReference>
<dbReference type="AlphaFoldDB" id="A0AAU9P5R2"/>
<dbReference type="GO" id="GO:0004842">
    <property type="term" value="F:ubiquitin-protein transferase activity"/>
    <property type="evidence" value="ECO:0007669"/>
    <property type="project" value="InterPro"/>
</dbReference>
<keyword evidence="1" id="KW-0479">Metal-binding</keyword>
<dbReference type="FunFam" id="3.30.40.10:FF:000226">
    <property type="entry name" value="E3 ubiquitin ligase BIG BROTHER"/>
    <property type="match status" value="1"/>
</dbReference>
<dbReference type="SUPFAM" id="SSF57850">
    <property type="entry name" value="RING/U-box"/>
    <property type="match status" value="1"/>
</dbReference>
<proteinExistence type="predicted"/>
<dbReference type="GO" id="GO:0031624">
    <property type="term" value="F:ubiquitin conjugating enzyme binding"/>
    <property type="evidence" value="ECO:0007669"/>
    <property type="project" value="TreeGrafter"/>
</dbReference>
<evidence type="ECO:0000313" key="3">
    <source>
        <dbReference type="EMBL" id="CAH1445583.1"/>
    </source>
</evidence>
<dbReference type="Proteomes" id="UP001157418">
    <property type="component" value="Unassembled WGS sequence"/>
</dbReference>
<comment type="caution">
    <text evidence="3">The sequence shown here is derived from an EMBL/GenBank/DDBJ whole genome shotgun (WGS) entry which is preliminary data.</text>
</comment>
<keyword evidence="1" id="KW-0863">Zinc-finger</keyword>
<keyword evidence="1" id="KW-0862">Zinc</keyword>
<gene>
    <name evidence="3" type="ORF">LVIROSA_LOCUS31338</name>
</gene>
<dbReference type="Gene3D" id="3.30.40.10">
    <property type="entry name" value="Zinc/RING finger domain, C3HC4 (zinc finger)"/>
    <property type="match status" value="1"/>
</dbReference>
<dbReference type="GO" id="GO:0046621">
    <property type="term" value="P:negative regulation of organ growth"/>
    <property type="evidence" value="ECO:0007669"/>
    <property type="project" value="InterPro"/>
</dbReference>
<dbReference type="InterPro" id="IPR013083">
    <property type="entry name" value="Znf_RING/FYVE/PHD"/>
</dbReference>
<dbReference type="Pfam" id="PF13639">
    <property type="entry name" value="zf-RING_2"/>
    <property type="match status" value="1"/>
</dbReference>
<sequence length="312" mass="35785">MQQYEIRRVGRCSKHDGYPKEEVLKAIILSLGYSGGSEITRQRLFLAYYSVSSTPLSKITRSMSRSMDLHNHYLNSRFPDEIPENLIEFFQDDDGLSYEEALLQQESMYQSFQERDKNKKVAAIDDDIIYLCHLLQEEEEEDEEEEEGECSRHEGVMTQEAIDEALARSLQELGEGFDDIIISEHSGTASGSTQSPIATPSRAHAERLNSMQDSIDPDSMQYEELLHLAEAIGVENRGISATRISQLPTSKYGYRLFSKNKKKEENCVICQSEFNFGERLITLPCLHQYHTKCISEWLKMKKNCPICQKEVV</sequence>
<keyword evidence="4" id="KW-1185">Reference proteome</keyword>
<accession>A0AAU9P5R2</accession>
<feature type="domain" description="RING-type" evidence="2">
    <location>
        <begin position="267"/>
        <end position="308"/>
    </location>
</feature>
<dbReference type="GO" id="GO:0048437">
    <property type="term" value="P:floral organ development"/>
    <property type="evidence" value="ECO:0007669"/>
    <property type="project" value="TreeGrafter"/>
</dbReference>
<reference evidence="3 4" key="1">
    <citation type="submission" date="2022-01" db="EMBL/GenBank/DDBJ databases">
        <authorList>
            <person name="Xiong W."/>
            <person name="Schranz E."/>
        </authorList>
    </citation>
    <scope>NUCLEOTIDE SEQUENCE [LARGE SCALE GENOMIC DNA]</scope>
</reference>
<evidence type="ECO:0000256" key="1">
    <source>
        <dbReference type="PROSITE-ProRule" id="PRU00175"/>
    </source>
</evidence>
<dbReference type="EMBL" id="CAKMRJ010005523">
    <property type="protein sequence ID" value="CAH1445583.1"/>
    <property type="molecule type" value="Genomic_DNA"/>
</dbReference>
<dbReference type="InterPro" id="IPR001841">
    <property type="entry name" value="Znf_RING"/>
</dbReference>
<evidence type="ECO:0000259" key="2">
    <source>
        <dbReference type="PROSITE" id="PS50089"/>
    </source>
</evidence>
<evidence type="ECO:0000313" key="4">
    <source>
        <dbReference type="Proteomes" id="UP001157418"/>
    </source>
</evidence>
<dbReference type="GO" id="GO:0016567">
    <property type="term" value="P:protein ubiquitination"/>
    <property type="evidence" value="ECO:0007669"/>
    <property type="project" value="InterPro"/>
</dbReference>
<dbReference type="PANTHER" id="PTHR46400">
    <property type="entry name" value="RING/U-BOX SUPERFAMILY PROTEIN"/>
    <property type="match status" value="1"/>
</dbReference>
<name>A0AAU9P5R2_9ASTR</name>
<dbReference type="SMART" id="SM00184">
    <property type="entry name" value="RING"/>
    <property type="match status" value="1"/>
</dbReference>
<organism evidence="3 4">
    <name type="scientific">Lactuca virosa</name>
    <dbReference type="NCBI Taxonomy" id="75947"/>
    <lineage>
        <taxon>Eukaryota</taxon>
        <taxon>Viridiplantae</taxon>
        <taxon>Streptophyta</taxon>
        <taxon>Embryophyta</taxon>
        <taxon>Tracheophyta</taxon>
        <taxon>Spermatophyta</taxon>
        <taxon>Magnoliopsida</taxon>
        <taxon>eudicotyledons</taxon>
        <taxon>Gunneridae</taxon>
        <taxon>Pentapetalae</taxon>
        <taxon>asterids</taxon>
        <taxon>campanulids</taxon>
        <taxon>Asterales</taxon>
        <taxon>Asteraceae</taxon>
        <taxon>Cichorioideae</taxon>
        <taxon>Cichorieae</taxon>
        <taxon>Lactucinae</taxon>
        <taxon>Lactuca</taxon>
    </lineage>
</organism>
<dbReference type="GO" id="GO:0008270">
    <property type="term" value="F:zinc ion binding"/>
    <property type="evidence" value="ECO:0007669"/>
    <property type="project" value="UniProtKB-KW"/>
</dbReference>